<dbReference type="Proteomes" id="UP001235760">
    <property type="component" value="Unassembled WGS sequence"/>
</dbReference>
<dbReference type="InterPro" id="IPR002347">
    <property type="entry name" value="SDR_fam"/>
</dbReference>
<evidence type="ECO:0000256" key="5">
    <source>
        <dbReference type="ARBA" id="ARBA00023002"/>
    </source>
</evidence>
<dbReference type="InterPro" id="IPR036291">
    <property type="entry name" value="NAD(P)-bd_dom_sf"/>
</dbReference>
<keyword evidence="8" id="KW-0520">NAD</keyword>
<evidence type="ECO:0000256" key="8">
    <source>
        <dbReference type="PIRNR" id="PIRNR000094"/>
    </source>
</evidence>
<comment type="pathway">
    <text evidence="1">Lipid metabolism; fatty acid biosynthesis.</text>
</comment>
<proteinExistence type="inferred from homology"/>
<dbReference type="PRINTS" id="PR00081">
    <property type="entry name" value="GDHRDH"/>
</dbReference>
<evidence type="ECO:0000256" key="2">
    <source>
        <dbReference type="ARBA" id="ARBA00009233"/>
    </source>
</evidence>
<dbReference type="PIRSF" id="PIRSF000094">
    <property type="entry name" value="Enoyl-ACP_rdct"/>
    <property type="match status" value="1"/>
</dbReference>
<protein>
    <recommendedName>
        <fullName evidence="8">Enoyl-[acyl-carrier-protein] reductase [NADH]</fullName>
        <ecNumber evidence="8">1.3.1.9</ecNumber>
    </recommendedName>
</protein>
<organism evidence="9 10">
    <name type="scientific">Leptothrix discophora</name>
    <dbReference type="NCBI Taxonomy" id="89"/>
    <lineage>
        <taxon>Bacteria</taxon>
        <taxon>Pseudomonadati</taxon>
        <taxon>Pseudomonadota</taxon>
        <taxon>Betaproteobacteria</taxon>
        <taxon>Burkholderiales</taxon>
        <taxon>Sphaerotilaceae</taxon>
        <taxon>Leptothrix</taxon>
    </lineage>
</organism>
<comment type="catalytic activity">
    <reaction evidence="8">
        <text>a 2,3-saturated acyl-[ACP] + NAD(+) = a (2E)-enoyl-[ACP] + NADH + H(+)</text>
        <dbReference type="Rhea" id="RHEA:10240"/>
        <dbReference type="Rhea" id="RHEA-COMP:9925"/>
        <dbReference type="Rhea" id="RHEA-COMP:9926"/>
        <dbReference type="ChEBI" id="CHEBI:15378"/>
        <dbReference type="ChEBI" id="CHEBI:57540"/>
        <dbReference type="ChEBI" id="CHEBI:57945"/>
        <dbReference type="ChEBI" id="CHEBI:78784"/>
        <dbReference type="ChEBI" id="CHEBI:78785"/>
        <dbReference type="EC" id="1.3.1.9"/>
    </reaction>
</comment>
<keyword evidence="5 8" id="KW-0560">Oxidoreductase</keyword>
<sequence length="276" mass="28681">MPMPMPMPMPIPSFSASSAALERLPLAGRRGLVLGVANDHSIAWGCARTLKARGAEVLMTCLNEKARTHAQPLADSIGATLRVCDIEQPGALEAVVAEAAGADGVLDFAVHSIAWAPLADLHGRVVDSSAAGFARAVEVSCHSFAELARLCEPHLAVRGGVLVTMSYLGADEAIAHYGLMGPVKAALESMVRYMALELGGRNIRVHAVSPGPMPTRAASGLVDFDGLMARTVETAPLRRLVTLDEVGGCVAFLVGPDATGMTGQTLFVDGGAHAVR</sequence>
<dbReference type="EMBL" id="JAUZEE010000001">
    <property type="protein sequence ID" value="MDP4299303.1"/>
    <property type="molecule type" value="Genomic_DNA"/>
</dbReference>
<keyword evidence="4" id="KW-0276">Fatty acid metabolism</keyword>
<dbReference type="EC" id="1.3.1.9" evidence="8"/>
<dbReference type="Gene3D" id="3.40.50.720">
    <property type="entry name" value="NAD(P)-binding Rossmann-like Domain"/>
    <property type="match status" value="1"/>
</dbReference>
<dbReference type="NCBIfam" id="NF005717">
    <property type="entry name" value="PRK07533.1"/>
    <property type="match status" value="1"/>
</dbReference>
<evidence type="ECO:0000256" key="4">
    <source>
        <dbReference type="ARBA" id="ARBA00022832"/>
    </source>
</evidence>
<dbReference type="SUPFAM" id="SSF51735">
    <property type="entry name" value="NAD(P)-binding Rossmann-fold domains"/>
    <property type="match status" value="1"/>
</dbReference>
<evidence type="ECO:0000256" key="3">
    <source>
        <dbReference type="ARBA" id="ARBA00022516"/>
    </source>
</evidence>
<comment type="similarity">
    <text evidence="2 8">Belongs to the short-chain dehydrogenases/reductases (SDR) family. FabI subfamily.</text>
</comment>
<accession>A0ABT9FYK6</accession>
<keyword evidence="10" id="KW-1185">Reference proteome</keyword>
<keyword evidence="6" id="KW-0443">Lipid metabolism</keyword>
<dbReference type="Pfam" id="PF13561">
    <property type="entry name" value="adh_short_C2"/>
    <property type="match status" value="1"/>
</dbReference>
<gene>
    <name evidence="9" type="primary">fabI</name>
    <name evidence="9" type="ORF">Q8X39_01535</name>
</gene>
<evidence type="ECO:0000256" key="1">
    <source>
        <dbReference type="ARBA" id="ARBA00005194"/>
    </source>
</evidence>
<evidence type="ECO:0000313" key="9">
    <source>
        <dbReference type="EMBL" id="MDP4299303.1"/>
    </source>
</evidence>
<evidence type="ECO:0000313" key="10">
    <source>
        <dbReference type="Proteomes" id="UP001235760"/>
    </source>
</evidence>
<name>A0ABT9FYK6_LEPDI</name>
<dbReference type="PANTHER" id="PTHR43159">
    <property type="entry name" value="ENOYL-[ACYL-CARRIER-PROTEIN] REDUCTASE"/>
    <property type="match status" value="1"/>
</dbReference>
<keyword evidence="3 8" id="KW-0444">Lipid biosynthesis</keyword>
<keyword evidence="7 8" id="KW-0275">Fatty acid biosynthesis</keyword>
<evidence type="ECO:0000256" key="6">
    <source>
        <dbReference type="ARBA" id="ARBA00023098"/>
    </source>
</evidence>
<dbReference type="PANTHER" id="PTHR43159:SF2">
    <property type="entry name" value="ENOYL-[ACYL-CARRIER-PROTEIN] REDUCTASE [NADH], CHLOROPLASTIC"/>
    <property type="match status" value="1"/>
</dbReference>
<reference evidence="9 10" key="1">
    <citation type="submission" date="2023-08" db="EMBL/GenBank/DDBJ databases">
        <authorList>
            <person name="Roldan D.M."/>
            <person name="Menes R.J."/>
        </authorList>
    </citation>
    <scope>NUCLEOTIDE SEQUENCE [LARGE SCALE GENOMIC DNA]</scope>
    <source>
        <strain evidence="9 10">CCM 2812</strain>
    </source>
</reference>
<comment type="caution">
    <text evidence="9">The sequence shown here is derived from an EMBL/GenBank/DDBJ whole genome shotgun (WGS) entry which is preliminary data.</text>
</comment>
<dbReference type="InterPro" id="IPR014358">
    <property type="entry name" value="Enoyl-ACP_Rdtase_NADH"/>
</dbReference>
<evidence type="ECO:0000256" key="7">
    <source>
        <dbReference type="ARBA" id="ARBA00023160"/>
    </source>
</evidence>